<organism evidence="2 3">
    <name type="scientific">Encephalitozoon cuniculi (strain GB-M1)</name>
    <name type="common">Microsporidian parasite</name>
    <dbReference type="NCBI Taxonomy" id="284813"/>
    <lineage>
        <taxon>Eukaryota</taxon>
        <taxon>Fungi</taxon>
        <taxon>Fungi incertae sedis</taxon>
        <taxon>Microsporidia</taxon>
        <taxon>Unikaryonidae</taxon>
        <taxon>Encephalitozoon</taxon>
    </lineage>
</organism>
<sequence>MDASRLSCYSEFVSVLSFVLVAILTLVSIFCTHYEMSRAFKATAVMLLLLSGYLARRITTTLYSRGYACMLYTLLLHGALLFVLVLGARISSRKQSRTS</sequence>
<dbReference type="GeneID" id="77136370"/>
<name>I7JTZ9_ENCCU</name>
<protein>
    <submittedName>
        <fullName evidence="2">ECU06_0605 protein</fullName>
    </submittedName>
</protein>
<dbReference type="HOGENOM" id="CLU_2386143_0_0_1"/>
<feature type="transmembrane region" description="Helical" evidence="1">
    <location>
        <begin position="12"/>
        <end position="32"/>
    </location>
</feature>
<dbReference type="OrthoDB" id="10380475at2759"/>
<reference evidence="2 3" key="2">
    <citation type="journal article" date="2009" name="BMC Genomics">
        <title>Identification of transcriptional signals in Encephalitozoon cuniculi widespread among Microsporidia phylum: support for accurate structural genome annotation.</title>
        <authorList>
            <person name="Peyretaillade E."/>
            <person name="Goncalves O."/>
            <person name="Terrat S."/>
            <person name="Dugat-Bony E."/>
            <person name="Wincker P."/>
            <person name="Cornman R.S."/>
            <person name="Evans J.D."/>
            <person name="Delbac F."/>
            <person name="Peyret P."/>
        </authorList>
    </citation>
    <scope>NUCLEOTIDE SEQUENCE [LARGE SCALE GENOMIC DNA]</scope>
    <source>
        <strain evidence="2 3">GB-M1</strain>
    </source>
</reference>
<dbReference type="EMBL" id="AL590446">
    <property type="protein sequence ID" value="CCI73944.1"/>
    <property type="molecule type" value="Genomic_DNA"/>
</dbReference>
<dbReference type="InParanoid" id="I7JTZ9"/>
<dbReference type="RefSeq" id="NP_001402501.1">
    <property type="nucleotide sequence ID" value="NM_001415659.1"/>
</dbReference>
<keyword evidence="1" id="KW-0812">Transmembrane</keyword>
<feature type="transmembrane region" description="Helical" evidence="1">
    <location>
        <begin position="70"/>
        <end position="90"/>
    </location>
</feature>
<evidence type="ECO:0000313" key="3">
    <source>
        <dbReference type="Proteomes" id="UP000000819"/>
    </source>
</evidence>
<reference evidence="2 3" key="1">
    <citation type="journal article" date="2001" name="Nature">
        <title>Genome sequence and gene compaction of the eukaryote parasite Encephalitozoon cuniculi.</title>
        <authorList>
            <person name="Katinka M.D."/>
            <person name="Duprat S."/>
            <person name="Cornillot E."/>
            <person name="Metenier G."/>
            <person name="Thomarat F."/>
            <person name="Prensier G."/>
            <person name="Barbe V."/>
            <person name="Peyretaillade E."/>
            <person name="Brottier P."/>
            <person name="Wincker P."/>
            <person name="Delbac F."/>
            <person name="El Alaoui H."/>
            <person name="Peyret P."/>
            <person name="Saurin W."/>
            <person name="Gouy M."/>
            <person name="Weissenbach J."/>
            <person name="Vivares C.P."/>
        </authorList>
    </citation>
    <scope>NUCLEOTIDE SEQUENCE [LARGE SCALE GENOMIC DNA]</scope>
    <source>
        <strain evidence="2 3">GB-M1</strain>
    </source>
</reference>
<keyword evidence="1" id="KW-1133">Transmembrane helix</keyword>
<dbReference type="KEGG" id="ecu:ECU06_0605"/>
<proteinExistence type="predicted"/>
<feature type="transmembrane region" description="Helical" evidence="1">
    <location>
        <begin position="39"/>
        <end position="58"/>
    </location>
</feature>
<dbReference type="Proteomes" id="UP000000819">
    <property type="component" value="Chromosome VI"/>
</dbReference>
<dbReference type="VEuPathDB" id="MicrosporidiaDB:ECU06_0605"/>
<evidence type="ECO:0000313" key="2">
    <source>
        <dbReference type="EMBL" id="CCI73944.1"/>
    </source>
</evidence>
<keyword evidence="1" id="KW-0472">Membrane</keyword>
<accession>I7JTZ9</accession>
<keyword evidence="3" id="KW-1185">Reference proteome</keyword>
<gene>
    <name evidence="2" type="ordered locus">ECU06_0605</name>
</gene>
<evidence type="ECO:0000256" key="1">
    <source>
        <dbReference type="SAM" id="Phobius"/>
    </source>
</evidence>
<dbReference type="AlphaFoldDB" id="I7JTZ9"/>